<evidence type="ECO:0000313" key="11">
    <source>
        <dbReference type="Proteomes" id="UP000034445"/>
    </source>
</evidence>
<dbReference type="GO" id="GO:0005886">
    <property type="term" value="C:plasma membrane"/>
    <property type="evidence" value="ECO:0007669"/>
    <property type="project" value="TreeGrafter"/>
</dbReference>
<keyword evidence="2" id="KW-0328">Glycosyltransferase</keyword>
<dbReference type="Gene3D" id="3.90.550.10">
    <property type="entry name" value="Spore Coat Polysaccharide Biosynthesis Protein SpsA, Chain A"/>
    <property type="match status" value="1"/>
</dbReference>
<evidence type="ECO:0000256" key="2">
    <source>
        <dbReference type="ARBA" id="ARBA00022676"/>
    </source>
</evidence>
<dbReference type="InterPro" id="IPR001173">
    <property type="entry name" value="Glyco_trans_2-like"/>
</dbReference>
<comment type="caution">
    <text evidence="10">The sequence shown here is derived from an EMBL/GenBank/DDBJ whole genome shotgun (WGS) entry which is preliminary data.</text>
</comment>
<keyword evidence="6 8" id="KW-1133">Transmembrane helix</keyword>
<evidence type="ECO:0000256" key="5">
    <source>
        <dbReference type="ARBA" id="ARBA00022985"/>
    </source>
</evidence>
<organism evidence="10 11">
    <name type="scientific">Candidatus Kaiserbacteria bacterium GW2011_GWC2_52_8b</name>
    <dbReference type="NCBI Taxonomy" id="1618676"/>
    <lineage>
        <taxon>Bacteria</taxon>
        <taxon>Candidatus Kaiseribacteriota</taxon>
    </lineage>
</organism>
<dbReference type="Proteomes" id="UP000034445">
    <property type="component" value="Unassembled WGS sequence"/>
</dbReference>
<evidence type="ECO:0000256" key="1">
    <source>
        <dbReference type="ARBA" id="ARBA00022475"/>
    </source>
</evidence>
<dbReference type="PANTHER" id="PTHR48090">
    <property type="entry name" value="UNDECAPRENYL-PHOSPHATE 4-DEOXY-4-FORMAMIDO-L-ARABINOSE TRANSFERASE-RELATED"/>
    <property type="match status" value="1"/>
</dbReference>
<evidence type="ECO:0000256" key="6">
    <source>
        <dbReference type="ARBA" id="ARBA00022989"/>
    </source>
</evidence>
<keyword evidence="4 8" id="KW-0812">Transmembrane</keyword>
<keyword evidence="1" id="KW-1003">Cell membrane</keyword>
<dbReference type="CDD" id="cd04187">
    <property type="entry name" value="DPM1_like_bac"/>
    <property type="match status" value="1"/>
</dbReference>
<evidence type="ECO:0000256" key="3">
    <source>
        <dbReference type="ARBA" id="ARBA00022679"/>
    </source>
</evidence>
<keyword evidence="7 8" id="KW-0472">Membrane</keyword>
<keyword evidence="5" id="KW-0448">Lipopolysaccharide biosynthesis</keyword>
<gene>
    <name evidence="10" type="ORF">UY74_C0036G0005</name>
</gene>
<sequence>MISIVVPFFNEKKSIRELHERIVGVMKKYGEPFEIIFVDDGSTDGTFDEIRSLSPVRGFRFRQNAGQTAAFGCGITNARGDIVVTMDGDLENHPEDIPSLLEKLKEGYDVVAGWRQNRWQSQLFTRRLPSVLANKIISRVTGVRLNDHGCNLRAYRRDVFGDVPFHGEMHRMLAAYLGMRGAKIGEVAVSYSARKFGTSKYGLSRIFRVLLDVVSLHFFREYATRPMHFFGYVGFVLIGLGASTFFGALYLRIFEGVHFSRTPLPILIAVFVVVGFQFILMGLLGEIIVRSRSGSASRNYDIRDTIEIP</sequence>
<evidence type="ECO:0000259" key="9">
    <source>
        <dbReference type="Pfam" id="PF00535"/>
    </source>
</evidence>
<accession>A0A0G1ZQW7</accession>
<proteinExistence type="predicted"/>
<protein>
    <submittedName>
        <fullName evidence="10">Glycosyl transferase family protein</fullName>
    </submittedName>
</protein>
<feature type="transmembrane region" description="Helical" evidence="8">
    <location>
        <begin position="229"/>
        <end position="254"/>
    </location>
</feature>
<dbReference type="Pfam" id="PF00535">
    <property type="entry name" value="Glycos_transf_2"/>
    <property type="match status" value="1"/>
</dbReference>
<evidence type="ECO:0000313" key="10">
    <source>
        <dbReference type="EMBL" id="KKW30602.1"/>
    </source>
</evidence>
<dbReference type="EMBL" id="LCRF01000036">
    <property type="protein sequence ID" value="KKW30602.1"/>
    <property type="molecule type" value="Genomic_DNA"/>
</dbReference>
<feature type="transmembrane region" description="Helical" evidence="8">
    <location>
        <begin position="266"/>
        <end position="289"/>
    </location>
</feature>
<keyword evidence="3 10" id="KW-0808">Transferase</keyword>
<feature type="domain" description="Glycosyltransferase 2-like" evidence="9">
    <location>
        <begin position="3"/>
        <end position="161"/>
    </location>
</feature>
<name>A0A0G1ZQW7_9BACT</name>
<dbReference type="GO" id="GO:0009103">
    <property type="term" value="P:lipopolysaccharide biosynthetic process"/>
    <property type="evidence" value="ECO:0007669"/>
    <property type="project" value="UniProtKB-KW"/>
</dbReference>
<dbReference type="InterPro" id="IPR050256">
    <property type="entry name" value="Glycosyltransferase_2"/>
</dbReference>
<evidence type="ECO:0000256" key="4">
    <source>
        <dbReference type="ARBA" id="ARBA00022692"/>
    </source>
</evidence>
<dbReference type="InterPro" id="IPR029044">
    <property type="entry name" value="Nucleotide-diphossugar_trans"/>
</dbReference>
<dbReference type="AlphaFoldDB" id="A0A0G1ZQW7"/>
<dbReference type="GO" id="GO:0016757">
    <property type="term" value="F:glycosyltransferase activity"/>
    <property type="evidence" value="ECO:0007669"/>
    <property type="project" value="UniProtKB-KW"/>
</dbReference>
<dbReference type="PANTHER" id="PTHR48090:SF3">
    <property type="entry name" value="UNDECAPRENYL-PHOSPHATE 4-DEOXY-4-FORMAMIDO-L-ARABINOSE TRANSFERASE"/>
    <property type="match status" value="1"/>
</dbReference>
<reference evidence="10 11" key="1">
    <citation type="journal article" date="2015" name="Nature">
        <title>rRNA introns, odd ribosomes, and small enigmatic genomes across a large radiation of phyla.</title>
        <authorList>
            <person name="Brown C.T."/>
            <person name="Hug L.A."/>
            <person name="Thomas B.C."/>
            <person name="Sharon I."/>
            <person name="Castelle C.J."/>
            <person name="Singh A."/>
            <person name="Wilkins M.J."/>
            <person name="Williams K.H."/>
            <person name="Banfield J.F."/>
        </authorList>
    </citation>
    <scope>NUCLEOTIDE SEQUENCE [LARGE SCALE GENOMIC DNA]</scope>
</reference>
<evidence type="ECO:0000256" key="8">
    <source>
        <dbReference type="SAM" id="Phobius"/>
    </source>
</evidence>
<dbReference type="SUPFAM" id="SSF53448">
    <property type="entry name" value="Nucleotide-diphospho-sugar transferases"/>
    <property type="match status" value="1"/>
</dbReference>
<evidence type="ECO:0000256" key="7">
    <source>
        <dbReference type="ARBA" id="ARBA00023136"/>
    </source>
</evidence>